<proteinExistence type="predicted"/>
<feature type="region of interest" description="Disordered" evidence="1">
    <location>
        <begin position="917"/>
        <end position="949"/>
    </location>
</feature>
<name>A0A381UMJ2_9ZZZZ</name>
<evidence type="ECO:0008006" key="4">
    <source>
        <dbReference type="Google" id="ProtNLM"/>
    </source>
</evidence>
<dbReference type="AlphaFoldDB" id="A0A381UMJ2"/>
<accession>A0A381UMJ2</accession>
<feature type="region of interest" description="Disordered" evidence="1">
    <location>
        <begin position="1"/>
        <end position="26"/>
    </location>
</feature>
<keyword evidence="2" id="KW-0812">Transmembrane</keyword>
<feature type="transmembrane region" description="Helical" evidence="2">
    <location>
        <begin position="874"/>
        <end position="891"/>
    </location>
</feature>
<gene>
    <name evidence="3" type="ORF">METZ01_LOCUS81411</name>
</gene>
<dbReference type="EMBL" id="UINC01006605">
    <property type="protein sequence ID" value="SVA28557.1"/>
    <property type="molecule type" value="Genomic_DNA"/>
</dbReference>
<keyword evidence="2" id="KW-0472">Membrane</keyword>
<evidence type="ECO:0000313" key="3">
    <source>
        <dbReference type="EMBL" id="SVA28557.1"/>
    </source>
</evidence>
<sequence>MLLPVGLTGGSDDSLDPLPSRTDSSPPDANFYTLYFASGNGTGMDGLITTKVPESGGQETASALDADVEFKSNELISSMEFFGRKYHANDSYYLPVNLFLKATGSSQSSVDWTVTIRSSGGSVGSSTWGGGTVCDSTFSSTCDFDYESFEVNIGGSQSFTISKDERFEVKVRASMSGCDDGLFTSCTAEVAWNQVSGENRYSNVQADANALSNSIIVLQREGANLPEGPELDWYPNDVIEDRAMQFSIDAKSAFGRSDIAKVELLMRDPDGNYEVDHRITDDDEDIEDSNNGIFGTYLWTYPSGLSSGEYSVELRITDIQGNQVDIDHEAITMHQWGVSINHRYGRNVEYFAPGQTTPIPLQLVHRGDSTKSMNVELEVLTNLGSSWLVEFDSPAGYELNSGGTILNPTVTLTAPDDLTGTAKKLEIRAVAEADVDGVMSVVHQDVLVLNIEKIDVYQPPVVSVWSEDHKIPIANSSRADAIDPTTPRFVDYDEFNPFILEIFNTGFDADSFRIDILKRSKALFQLHDNTTGQRILEDEGDGTFHTSLLERHATQVFILGIKPSLDREDLDIGEIELEVISGGNASLNSVVTFTIQRTFGVRAEVSQDCDGTPMGHMKVSLCAPGSDRPTVEFRARISNSMTEDESATWWLIQNPSSMKENTDRNPAYGQWEFQITDADGESVPRVSLGPGDFTEVFVSVTLTNQVEVGNHTVYLRIVEDTEESDPRYFDLPMTFEIDADDPMLDILQVSQNTKLIPGRQYSIQMKVKNEGNGPLTVLLESDVEESGWSVEIGGLSGSPLIEIGAFEETGFTIEISVPESANNGDSIPISISATPLDTEQGFSESYTATFTLNAVIEIGSIPDILLNELTHPRPITLVLVVVSVLLLFAGIQSRMNRRRWAAQMALIDTISVDQAAGQTEEEQQIPSPVTVADSGTRTDRYDDEDVELV</sequence>
<protein>
    <recommendedName>
        <fullName evidence="4">Alpha-galactosidase NEW3 domain-containing protein</fullName>
    </recommendedName>
</protein>
<organism evidence="3">
    <name type="scientific">marine metagenome</name>
    <dbReference type="NCBI Taxonomy" id="408172"/>
    <lineage>
        <taxon>unclassified sequences</taxon>
        <taxon>metagenomes</taxon>
        <taxon>ecological metagenomes</taxon>
    </lineage>
</organism>
<evidence type="ECO:0000256" key="1">
    <source>
        <dbReference type="SAM" id="MobiDB-lite"/>
    </source>
</evidence>
<keyword evidence="2" id="KW-1133">Transmembrane helix</keyword>
<evidence type="ECO:0000256" key="2">
    <source>
        <dbReference type="SAM" id="Phobius"/>
    </source>
</evidence>
<reference evidence="3" key="1">
    <citation type="submission" date="2018-05" db="EMBL/GenBank/DDBJ databases">
        <authorList>
            <person name="Lanie J.A."/>
            <person name="Ng W.-L."/>
            <person name="Kazmierczak K.M."/>
            <person name="Andrzejewski T.M."/>
            <person name="Davidsen T.M."/>
            <person name="Wayne K.J."/>
            <person name="Tettelin H."/>
            <person name="Glass J.I."/>
            <person name="Rusch D."/>
            <person name="Podicherti R."/>
            <person name="Tsui H.-C.T."/>
            <person name="Winkler M.E."/>
        </authorList>
    </citation>
    <scope>NUCLEOTIDE SEQUENCE</scope>
</reference>